<keyword evidence="4 8" id="KW-0863">Zinc-finger</keyword>
<gene>
    <name evidence="14" type="primary">LOC103052125</name>
</gene>
<proteinExistence type="predicted"/>
<feature type="chain" id="PRO_5039909220" evidence="11">
    <location>
        <begin position="26"/>
        <end position="361"/>
    </location>
</feature>
<dbReference type="GO" id="GO:0008270">
    <property type="term" value="F:zinc ion binding"/>
    <property type="evidence" value="ECO:0007669"/>
    <property type="project" value="UniProtKB-KW"/>
</dbReference>
<evidence type="ECO:0000256" key="2">
    <source>
        <dbReference type="ARBA" id="ARBA00022692"/>
    </source>
</evidence>
<keyword evidence="3" id="KW-0479">Metal-binding</keyword>
<dbReference type="PROSITE" id="PS50089">
    <property type="entry name" value="ZF_RING_2"/>
    <property type="match status" value="1"/>
</dbReference>
<dbReference type="Pfam" id="PF17123">
    <property type="entry name" value="zf-RING_11"/>
    <property type="match status" value="1"/>
</dbReference>
<feature type="signal peptide" evidence="11">
    <location>
        <begin position="1"/>
        <end position="25"/>
    </location>
</feature>
<feature type="transmembrane region" description="Helical" evidence="10">
    <location>
        <begin position="198"/>
        <end position="223"/>
    </location>
</feature>
<dbReference type="OMA" id="KYQECAI"/>
<dbReference type="Proteomes" id="UP000695026">
    <property type="component" value="Unplaced"/>
</dbReference>
<dbReference type="GO" id="GO:0016020">
    <property type="term" value="C:membrane"/>
    <property type="evidence" value="ECO:0007669"/>
    <property type="project" value="UniProtKB-SubCell"/>
</dbReference>
<evidence type="ECO:0000256" key="5">
    <source>
        <dbReference type="ARBA" id="ARBA00022833"/>
    </source>
</evidence>
<evidence type="ECO:0000256" key="11">
    <source>
        <dbReference type="SAM" id="SignalP"/>
    </source>
</evidence>
<keyword evidence="6 10" id="KW-1133">Transmembrane helix</keyword>
<evidence type="ECO:0000256" key="6">
    <source>
        <dbReference type="ARBA" id="ARBA00022989"/>
    </source>
</evidence>
<evidence type="ECO:0000256" key="4">
    <source>
        <dbReference type="ARBA" id="ARBA00022771"/>
    </source>
</evidence>
<dbReference type="AlphaFoldDB" id="A0A9F2W7L7"/>
<evidence type="ECO:0000313" key="14">
    <source>
        <dbReference type="RefSeq" id="XP_007430500.1"/>
    </source>
</evidence>
<organism evidence="13 14">
    <name type="scientific">Python bivittatus</name>
    <name type="common">Burmese python</name>
    <name type="synonym">Python molurus bivittatus</name>
    <dbReference type="NCBI Taxonomy" id="176946"/>
    <lineage>
        <taxon>Eukaryota</taxon>
        <taxon>Metazoa</taxon>
        <taxon>Chordata</taxon>
        <taxon>Craniata</taxon>
        <taxon>Vertebrata</taxon>
        <taxon>Euteleostomi</taxon>
        <taxon>Lepidosauria</taxon>
        <taxon>Squamata</taxon>
        <taxon>Bifurcata</taxon>
        <taxon>Unidentata</taxon>
        <taxon>Episquamata</taxon>
        <taxon>Toxicofera</taxon>
        <taxon>Serpentes</taxon>
        <taxon>Henophidia</taxon>
        <taxon>Pythonidae</taxon>
        <taxon>Python</taxon>
    </lineage>
</organism>
<feature type="domain" description="RING-type" evidence="12">
    <location>
        <begin position="257"/>
        <end position="300"/>
    </location>
</feature>
<keyword evidence="7 10" id="KW-0472">Membrane</keyword>
<dbReference type="InterPro" id="IPR013083">
    <property type="entry name" value="Znf_RING/FYVE/PHD"/>
</dbReference>
<dbReference type="InterPro" id="IPR003137">
    <property type="entry name" value="PA_domain"/>
</dbReference>
<accession>A0A9F2W7L7</accession>
<keyword evidence="11" id="KW-0732">Signal</keyword>
<dbReference type="KEGG" id="pbi:103052125"/>
<dbReference type="Pfam" id="PF02225">
    <property type="entry name" value="PA"/>
    <property type="match status" value="1"/>
</dbReference>
<evidence type="ECO:0000256" key="3">
    <source>
        <dbReference type="ARBA" id="ARBA00022723"/>
    </source>
</evidence>
<keyword evidence="13" id="KW-1185">Reference proteome</keyword>
<evidence type="ECO:0000256" key="1">
    <source>
        <dbReference type="ARBA" id="ARBA00004167"/>
    </source>
</evidence>
<evidence type="ECO:0000256" key="7">
    <source>
        <dbReference type="ARBA" id="ARBA00023136"/>
    </source>
</evidence>
<dbReference type="Gene3D" id="3.50.30.30">
    <property type="match status" value="1"/>
</dbReference>
<dbReference type="PANTHER" id="PTHR47168:SF1">
    <property type="entry name" value="OS02G0798600 PROTEIN"/>
    <property type="match status" value="1"/>
</dbReference>
<dbReference type="RefSeq" id="XP_007430500.1">
    <property type="nucleotide sequence ID" value="XM_007430438.1"/>
</dbReference>
<dbReference type="SUPFAM" id="SSF57850">
    <property type="entry name" value="RING/U-box"/>
    <property type="match status" value="1"/>
</dbReference>
<sequence length="361" mass="41437">MRIPSSLSWHMVTLFLILQVVTIKAFIHATCNHNSTSLDVGALPPFVWTLLPPEGLLGLWVKVKPLNICHHIKGAPESSSVFVALFHQYNCSFTKKVFQAQQVGFHAAIVHNVSSQMLENMMSEPGAKWHIHIPAVFTAKETSKILKRLQHSGKFLSSIPMPEYFHITWKDASRAPRLDSRSACQCLIQLSGFCSQIAMLYTCWIICLPMSALIATILIEKYLSRCKRRKARRNLFLQEHGKEPVSISFTSSKYQECAICLDRYMEYDSVKVLSCSHAFHSRCIDLWHITQARCKTCPLCMQKVMVVTRLQVPWSTSSWYLLLKQRYRQTQTNRESDVKKDSEEGSEKDSEEDQETQHKIQ</sequence>
<dbReference type="SMART" id="SM00184">
    <property type="entry name" value="RING"/>
    <property type="match status" value="1"/>
</dbReference>
<feature type="region of interest" description="Disordered" evidence="9">
    <location>
        <begin position="328"/>
        <end position="361"/>
    </location>
</feature>
<reference evidence="14" key="1">
    <citation type="submission" date="2025-08" db="UniProtKB">
        <authorList>
            <consortium name="RefSeq"/>
        </authorList>
    </citation>
    <scope>IDENTIFICATION</scope>
    <source>
        <tissue evidence="14">Liver</tissue>
    </source>
</reference>
<evidence type="ECO:0000259" key="12">
    <source>
        <dbReference type="PROSITE" id="PS50089"/>
    </source>
</evidence>
<evidence type="ECO:0000256" key="8">
    <source>
        <dbReference type="PROSITE-ProRule" id="PRU00175"/>
    </source>
</evidence>
<evidence type="ECO:0000256" key="9">
    <source>
        <dbReference type="SAM" id="MobiDB-lite"/>
    </source>
</evidence>
<evidence type="ECO:0000313" key="13">
    <source>
        <dbReference type="Proteomes" id="UP000695026"/>
    </source>
</evidence>
<keyword evidence="5" id="KW-0862">Zinc</keyword>
<dbReference type="OrthoDB" id="8062037at2759"/>
<evidence type="ECO:0000256" key="10">
    <source>
        <dbReference type="SAM" id="Phobius"/>
    </source>
</evidence>
<dbReference type="InterPro" id="IPR051653">
    <property type="entry name" value="E3_ligase_sorting_rcpt"/>
</dbReference>
<dbReference type="Gene3D" id="3.30.40.10">
    <property type="entry name" value="Zinc/RING finger domain, C3HC4 (zinc finger)"/>
    <property type="match status" value="1"/>
</dbReference>
<dbReference type="GeneID" id="103052125"/>
<dbReference type="PANTHER" id="PTHR47168">
    <property type="entry name" value="RING ZINC FINGER DOMAIN SUPERFAMILY PROTEIN-RELATED"/>
    <property type="match status" value="1"/>
</dbReference>
<dbReference type="InterPro" id="IPR001841">
    <property type="entry name" value="Znf_RING"/>
</dbReference>
<feature type="compositionally biased region" description="Basic and acidic residues" evidence="9">
    <location>
        <begin position="334"/>
        <end position="348"/>
    </location>
</feature>
<keyword evidence="2 10" id="KW-0812">Transmembrane</keyword>
<comment type="subcellular location">
    <subcellularLocation>
        <location evidence="1">Membrane</location>
        <topology evidence="1">Single-pass membrane protein</topology>
    </subcellularLocation>
</comment>
<protein>
    <submittedName>
        <fullName evidence="14">E3 ubiquitin-protein ligase RNF167-like</fullName>
    </submittedName>
</protein>
<name>A0A9F2W7L7_PYTBI</name>